<evidence type="ECO:0000313" key="1">
    <source>
        <dbReference type="EMBL" id="GBO03422.1"/>
    </source>
</evidence>
<name>A0A4Y2TT59_ARAVE</name>
<gene>
    <name evidence="1" type="ORF">AVEN_54289_1</name>
</gene>
<reference evidence="1 2" key="1">
    <citation type="journal article" date="2019" name="Sci. Rep.">
        <title>Orb-weaving spider Araneus ventricosus genome elucidates the spidroin gene catalogue.</title>
        <authorList>
            <person name="Kono N."/>
            <person name="Nakamura H."/>
            <person name="Ohtoshi R."/>
            <person name="Moran D.A.P."/>
            <person name="Shinohara A."/>
            <person name="Yoshida Y."/>
            <person name="Fujiwara M."/>
            <person name="Mori M."/>
            <person name="Tomita M."/>
            <person name="Arakawa K."/>
        </authorList>
    </citation>
    <scope>NUCLEOTIDE SEQUENCE [LARGE SCALE GENOMIC DNA]</scope>
</reference>
<keyword evidence="2" id="KW-1185">Reference proteome</keyword>
<comment type="caution">
    <text evidence="1">The sequence shown here is derived from an EMBL/GenBank/DDBJ whole genome shotgun (WGS) entry which is preliminary data.</text>
</comment>
<dbReference type="Proteomes" id="UP000499080">
    <property type="component" value="Unassembled WGS sequence"/>
</dbReference>
<protein>
    <submittedName>
        <fullName evidence="1">Uncharacterized protein</fullName>
    </submittedName>
</protein>
<proteinExistence type="predicted"/>
<dbReference type="AlphaFoldDB" id="A0A4Y2TT59"/>
<sequence length="144" mass="15790">MFILVRLRPPWSPTREGSCRLWISPASVLTLEVPPGYSIGESATLVLQQQVLVPKESINLRPPWSPTREGSCRLWISPASVPTLDVAKGYSIAESATLVLQQQVPVPKESINLRPPWSPTREGSCRLWISPASVPPTLDVGKGE</sequence>
<evidence type="ECO:0000313" key="2">
    <source>
        <dbReference type="Proteomes" id="UP000499080"/>
    </source>
</evidence>
<organism evidence="1 2">
    <name type="scientific">Araneus ventricosus</name>
    <name type="common">Orbweaver spider</name>
    <name type="synonym">Epeira ventricosa</name>
    <dbReference type="NCBI Taxonomy" id="182803"/>
    <lineage>
        <taxon>Eukaryota</taxon>
        <taxon>Metazoa</taxon>
        <taxon>Ecdysozoa</taxon>
        <taxon>Arthropoda</taxon>
        <taxon>Chelicerata</taxon>
        <taxon>Arachnida</taxon>
        <taxon>Araneae</taxon>
        <taxon>Araneomorphae</taxon>
        <taxon>Entelegynae</taxon>
        <taxon>Araneoidea</taxon>
        <taxon>Araneidae</taxon>
        <taxon>Araneus</taxon>
    </lineage>
</organism>
<dbReference type="EMBL" id="BGPR01030728">
    <property type="protein sequence ID" value="GBO03422.1"/>
    <property type="molecule type" value="Genomic_DNA"/>
</dbReference>
<accession>A0A4Y2TT59</accession>